<evidence type="ECO:0000256" key="1">
    <source>
        <dbReference type="ARBA" id="ARBA00005422"/>
    </source>
</evidence>
<feature type="region of interest" description="Disordered" evidence="4">
    <location>
        <begin position="1"/>
        <end position="31"/>
    </location>
</feature>
<keyword evidence="3" id="KW-0648">Protein biosynthesis</keyword>
<gene>
    <name evidence="6" type="primary">yciH</name>
    <name evidence="6" type="ORF">CWE09_05080</name>
</gene>
<dbReference type="GO" id="GO:0006417">
    <property type="term" value="P:regulation of translation"/>
    <property type="evidence" value="ECO:0007669"/>
    <property type="project" value="UniProtKB-KW"/>
</dbReference>
<dbReference type="NCBIfam" id="TIGR01158">
    <property type="entry name" value="SUI1_rel"/>
    <property type="match status" value="1"/>
</dbReference>
<organism evidence="6 7">
    <name type="scientific">Aliidiomarina minuta</name>
    <dbReference type="NCBI Taxonomy" id="880057"/>
    <lineage>
        <taxon>Bacteria</taxon>
        <taxon>Pseudomonadati</taxon>
        <taxon>Pseudomonadota</taxon>
        <taxon>Gammaproteobacteria</taxon>
        <taxon>Alteromonadales</taxon>
        <taxon>Idiomarinaceae</taxon>
        <taxon>Aliidiomarina</taxon>
    </lineage>
</organism>
<keyword evidence="7" id="KW-1185">Reference proteome</keyword>
<evidence type="ECO:0000256" key="2">
    <source>
        <dbReference type="ARBA" id="ARBA00022845"/>
    </source>
</evidence>
<dbReference type="OrthoDB" id="9792915at2"/>
<evidence type="ECO:0000256" key="3">
    <source>
        <dbReference type="ARBA" id="ARBA00022917"/>
    </source>
</evidence>
<protein>
    <submittedName>
        <fullName evidence="6">Stress response translation initiation inhibitor YciH</fullName>
    </submittedName>
</protein>
<dbReference type="InterPro" id="IPR005872">
    <property type="entry name" value="SUI1_arc_bac"/>
</dbReference>
<proteinExistence type="inferred from homology"/>
<dbReference type="NCBIfam" id="NF006536">
    <property type="entry name" value="PRK09019.1"/>
    <property type="match status" value="1"/>
</dbReference>
<evidence type="ECO:0000256" key="4">
    <source>
        <dbReference type="SAM" id="MobiDB-lite"/>
    </source>
</evidence>
<feature type="domain" description="SUI1" evidence="5">
    <location>
        <begin position="33"/>
        <end position="99"/>
    </location>
</feature>
<dbReference type="GO" id="GO:0001731">
    <property type="term" value="P:formation of translation preinitiation complex"/>
    <property type="evidence" value="ECO:0007669"/>
    <property type="project" value="TreeGrafter"/>
</dbReference>
<dbReference type="GO" id="GO:0003729">
    <property type="term" value="F:mRNA binding"/>
    <property type="evidence" value="ECO:0007669"/>
    <property type="project" value="TreeGrafter"/>
</dbReference>
<evidence type="ECO:0000259" key="5">
    <source>
        <dbReference type="PROSITE" id="PS50296"/>
    </source>
</evidence>
<dbReference type="Pfam" id="PF01253">
    <property type="entry name" value="SUI1"/>
    <property type="match status" value="1"/>
</dbReference>
<dbReference type="Proteomes" id="UP000288293">
    <property type="component" value="Unassembled WGS sequence"/>
</dbReference>
<dbReference type="FunFam" id="3.30.780.10:FF:000002">
    <property type="entry name" value="Stress response translation initiation inhibitor"/>
    <property type="match status" value="1"/>
</dbReference>
<dbReference type="PANTHER" id="PTHR12789">
    <property type="entry name" value="DENSITY-REGULATED PROTEIN HOMOLOG"/>
    <property type="match status" value="1"/>
</dbReference>
<dbReference type="InterPro" id="IPR001950">
    <property type="entry name" value="SUI1"/>
</dbReference>
<dbReference type="GO" id="GO:0003743">
    <property type="term" value="F:translation initiation factor activity"/>
    <property type="evidence" value="ECO:0007669"/>
    <property type="project" value="InterPro"/>
</dbReference>
<dbReference type="RefSeq" id="WP_126802917.1">
    <property type="nucleotide sequence ID" value="NZ_PIPL01000001.1"/>
</dbReference>
<accession>A0A432W7X0</accession>
<sequence>MSEDNRLVYSTDKGRVETPEAQPKRAASDGVVRIQRETKGRKGKGVTLITGLPLLPDEMKALAKKLKKHCGVGGSVKNECIEIQGDQRDNCKVWLEKEGYTVKLAGG</sequence>
<dbReference type="InterPro" id="IPR050318">
    <property type="entry name" value="DENR/SUI1_TIF"/>
</dbReference>
<name>A0A432W7X0_9GAMM</name>
<dbReference type="EMBL" id="PIPL01000001">
    <property type="protein sequence ID" value="RUO26101.1"/>
    <property type="molecule type" value="Genomic_DNA"/>
</dbReference>
<reference evidence="6 7" key="1">
    <citation type="journal article" date="2011" name="Front. Microbiol.">
        <title>Genomic signatures of strain selection and enhancement in Bacillus atrophaeus var. globigii, a historical biowarfare simulant.</title>
        <authorList>
            <person name="Gibbons H.S."/>
            <person name="Broomall S.M."/>
            <person name="McNew L.A."/>
            <person name="Daligault H."/>
            <person name="Chapman C."/>
            <person name="Bruce D."/>
            <person name="Karavis M."/>
            <person name="Krepps M."/>
            <person name="McGregor P.A."/>
            <person name="Hong C."/>
            <person name="Park K.H."/>
            <person name="Akmal A."/>
            <person name="Feldman A."/>
            <person name="Lin J.S."/>
            <person name="Chang W.E."/>
            <person name="Higgs B.W."/>
            <person name="Demirev P."/>
            <person name="Lindquist J."/>
            <person name="Liem A."/>
            <person name="Fochler E."/>
            <person name="Read T.D."/>
            <person name="Tapia R."/>
            <person name="Johnson S."/>
            <person name="Bishop-Lilly K.A."/>
            <person name="Detter C."/>
            <person name="Han C."/>
            <person name="Sozhamannan S."/>
            <person name="Rosenzweig C.N."/>
            <person name="Skowronski E.W."/>
        </authorList>
    </citation>
    <scope>NUCLEOTIDE SEQUENCE [LARGE SCALE GENOMIC DNA]</scope>
    <source>
        <strain evidence="6 7">MLST1</strain>
    </source>
</reference>
<comment type="caution">
    <text evidence="6">The sequence shown here is derived from an EMBL/GenBank/DDBJ whole genome shotgun (WGS) entry which is preliminary data.</text>
</comment>
<evidence type="ECO:0000313" key="7">
    <source>
        <dbReference type="Proteomes" id="UP000288293"/>
    </source>
</evidence>
<dbReference type="GO" id="GO:0002188">
    <property type="term" value="P:translation reinitiation"/>
    <property type="evidence" value="ECO:0007669"/>
    <property type="project" value="TreeGrafter"/>
</dbReference>
<dbReference type="SUPFAM" id="SSF55159">
    <property type="entry name" value="eIF1-like"/>
    <property type="match status" value="1"/>
</dbReference>
<dbReference type="CDD" id="cd11567">
    <property type="entry name" value="YciH_like"/>
    <property type="match status" value="1"/>
</dbReference>
<dbReference type="PROSITE" id="PS50296">
    <property type="entry name" value="SUI1"/>
    <property type="match status" value="1"/>
</dbReference>
<dbReference type="AlphaFoldDB" id="A0A432W7X0"/>
<dbReference type="Gene3D" id="3.30.780.10">
    <property type="entry name" value="SUI1-like domain"/>
    <property type="match status" value="1"/>
</dbReference>
<keyword evidence="2" id="KW-0810">Translation regulation</keyword>
<dbReference type="PANTHER" id="PTHR12789:SF0">
    <property type="entry name" value="DENSITY-REGULATED PROTEIN"/>
    <property type="match status" value="1"/>
</dbReference>
<comment type="similarity">
    <text evidence="1">Belongs to the SUI1 family.</text>
</comment>
<dbReference type="InterPro" id="IPR036877">
    <property type="entry name" value="SUI1_dom_sf"/>
</dbReference>
<evidence type="ECO:0000313" key="6">
    <source>
        <dbReference type="EMBL" id="RUO26101.1"/>
    </source>
</evidence>
<dbReference type="PIRSF" id="PIRSF037511">
    <property type="entry name" value="Transl_init_SUI1_pro"/>
    <property type="match status" value="1"/>
</dbReference>
<feature type="compositionally biased region" description="Basic and acidic residues" evidence="4">
    <location>
        <begin position="1"/>
        <end position="27"/>
    </location>
</feature>